<sequence>MSVTFRSASTRRQKIHLSSVEETICEEPDDLDLRLFDWYKESSDSYSAEIIDEDWIPMFPEPDICKKLPETGIDTSTMQRSLCPWQWRLNHDEHREPKILSEAYCLCRKSRGVSGAFCMPIKREVAVLRRILCNPITGHYEYVREMQTITVGCHSVLPRTQFASSIGEHYSVLFNREI</sequence>
<dbReference type="GO" id="GO:0005125">
    <property type="term" value="F:cytokine activity"/>
    <property type="evidence" value="ECO:0007669"/>
    <property type="project" value="InterPro"/>
</dbReference>
<gene>
    <name evidence="5" type="ORF">DME_LOCUS6137</name>
</gene>
<evidence type="ECO:0000313" key="5">
    <source>
        <dbReference type="EMBL" id="VDN56164.1"/>
    </source>
</evidence>
<reference evidence="8" key="1">
    <citation type="submission" date="2017-02" db="UniProtKB">
        <authorList>
            <consortium name="WormBaseParasite"/>
        </authorList>
    </citation>
    <scope>IDENTIFICATION</scope>
</reference>
<dbReference type="STRING" id="318479.A0A0N4U4Q6"/>
<comment type="subcellular location">
    <subcellularLocation>
        <location evidence="1">Secreted</location>
    </subcellularLocation>
</comment>
<keyword evidence="3" id="KW-0964">Secreted</keyword>
<evidence type="ECO:0000313" key="8">
    <source>
        <dbReference type="WBParaSite" id="DME_0000177701-mRNA-1"/>
    </source>
</evidence>
<keyword evidence="7" id="KW-1185">Reference proteome</keyword>
<dbReference type="Pfam" id="PF06083">
    <property type="entry name" value="IL17"/>
    <property type="match status" value="1"/>
</dbReference>
<dbReference type="InterPro" id="IPR010345">
    <property type="entry name" value="IL-17_fam"/>
</dbReference>
<evidence type="ECO:0000313" key="6">
    <source>
        <dbReference type="Proteomes" id="UP000038040"/>
    </source>
</evidence>
<evidence type="ECO:0000256" key="3">
    <source>
        <dbReference type="ARBA" id="ARBA00022525"/>
    </source>
</evidence>
<dbReference type="OrthoDB" id="6038945at2759"/>
<accession>A0A0N4U4Q6</accession>
<dbReference type="Proteomes" id="UP000038040">
    <property type="component" value="Unplaced"/>
</dbReference>
<organism evidence="6 8">
    <name type="scientific">Dracunculus medinensis</name>
    <name type="common">Guinea worm</name>
    <dbReference type="NCBI Taxonomy" id="318479"/>
    <lineage>
        <taxon>Eukaryota</taxon>
        <taxon>Metazoa</taxon>
        <taxon>Ecdysozoa</taxon>
        <taxon>Nematoda</taxon>
        <taxon>Chromadorea</taxon>
        <taxon>Rhabditida</taxon>
        <taxon>Spirurina</taxon>
        <taxon>Dracunculoidea</taxon>
        <taxon>Dracunculidae</taxon>
        <taxon>Dracunculus</taxon>
    </lineage>
</organism>
<dbReference type="InterPro" id="IPR029034">
    <property type="entry name" value="Cystine-knot_cytokine"/>
</dbReference>
<dbReference type="Proteomes" id="UP000274756">
    <property type="component" value="Unassembled WGS sequence"/>
</dbReference>
<evidence type="ECO:0000313" key="7">
    <source>
        <dbReference type="Proteomes" id="UP000274756"/>
    </source>
</evidence>
<protein>
    <submittedName>
        <fullName evidence="8">Interleukin-17</fullName>
    </submittedName>
</protein>
<reference evidence="5 7" key="2">
    <citation type="submission" date="2018-11" db="EMBL/GenBank/DDBJ databases">
        <authorList>
            <consortium name="Pathogen Informatics"/>
        </authorList>
    </citation>
    <scope>NUCLEOTIDE SEQUENCE [LARGE SCALE GENOMIC DNA]</scope>
</reference>
<evidence type="ECO:0000256" key="2">
    <source>
        <dbReference type="ARBA" id="ARBA00007236"/>
    </source>
</evidence>
<comment type="similarity">
    <text evidence="2">Belongs to the IL-17 family.</text>
</comment>
<name>A0A0N4U4Q6_DRAME</name>
<dbReference type="SUPFAM" id="SSF57501">
    <property type="entry name" value="Cystine-knot cytokines"/>
    <property type="match status" value="1"/>
</dbReference>
<dbReference type="WBParaSite" id="DME_0000177701-mRNA-1">
    <property type="protein sequence ID" value="DME_0000177701-mRNA-1"/>
    <property type="gene ID" value="DME_0000177701"/>
</dbReference>
<proteinExistence type="inferred from homology"/>
<evidence type="ECO:0000256" key="1">
    <source>
        <dbReference type="ARBA" id="ARBA00004613"/>
    </source>
</evidence>
<dbReference type="AlphaFoldDB" id="A0A0N4U4Q6"/>
<dbReference type="Gene3D" id="2.10.90.10">
    <property type="entry name" value="Cystine-knot cytokines"/>
    <property type="match status" value="1"/>
</dbReference>
<dbReference type="GO" id="GO:0005576">
    <property type="term" value="C:extracellular region"/>
    <property type="evidence" value="ECO:0007669"/>
    <property type="project" value="UniProtKB-SubCell"/>
</dbReference>
<dbReference type="EMBL" id="UYYG01001154">
    <property type="protein sequence ID" value="VDN56164.1"/>
    <property type="molecule type" value="Genomic_DNA"/>
</dbReference>
<keyword evidence="4" id="KW-0732">Signal</keyword>
<evidence type="ECO:0000256" key="4">
    <source>
        <dbReference type="ARBA" id="ARBA00022729"/>
    </source>
</evidence>